<dbReference type="Gene3D" id="3.40.50.300">
    <property type="entry name" value="P-loop containing nucleotide triphosphate hydrolases"/>
    <property type="match status" value="1"/>
</dbReference>
<organism evidence="7 8">
    <name type="scientific">Symbiodinium natans</name>
    <dbReference type="NCBI Taxonomy" id="878477"/>
    <lineage>
        <taxon>Eukaryota</taxon>
        <taxon>Sar</taxon>
        <taxon>Alveolata</taxon>
        <taxon>Dinophyceae</taxon>
        <taxon>Suessiales</taxon>
        <taxon>Symbiodiniaceae</taxon>
        <taxon>Symbiodinium</taxon>
    </lineage>
</organism>
<reference evidence="7" key="1">
    <citation type="submission" date="2021-02" db="EMBL/GenBank/DDBJ databases">
        <authorList>
            <person name="Dougan E. K."/>
            <person name="Rhodes N."/>
            <person name="Thang M."/>
            <person name="Chan C."/>
        </authorList>
    </citation>
    <scope>NUCLEOTIDE SEQUENCE</scope>
</reference>
<dbReference type="InterPro" id="IPR000432">
    <property type="entry name" value="DNA_mismatch_repair_MutS_C"/>
</dbReference>
<dbReference type="GO" id="GO:0005634">
    <property type="term" value="C:nucleus"/>
    <property type="evidence" value="ECO:0007669"/>
    <property type="project" value="TreeGrafter"/>
</dbReference>
<dbReference type="GO" id="GO:0007131">
    <property type="term" value="P:reciprocal meiotic recombination"/>
    <property type="evidence" value="ECO:0007669"/>
    <property type="project" value="TreeGrafter"/>
</dbReference>
<evidence type="ECO:0000256" key="4">
    <source>
        <dbReference type="ARBA" id="ARBA00023125"/>
    </source>
</evidence>
<evidence type="ECO:0000256" key="2">
    <source>
        <dbReference type="ARBA" id="ARBA00022741"/>
    </source>
</evidence>
<keyword evidence="2" id="KW-0547">Nucleotide-binding</keyword>
<dbReference type="EMBL" id="CAJNDS010001221">
    <property type="protein sequence ID" value="CAE7252301.1"/>
    <property type="molecule type" value="Genomic_DNA"/>
</dbReference>
<evidence type="ECO:0000313" key="8">
    <source>
        <dbReference type="Proteomes" id="UP000604046"/>
    </source>
</evidence>
<dbReference type="SUPFAM" id="SSF52540">
    <property type="entry name" value="P-loop containing nucleoside triphosphate hydrolases"/>
    <property type="match status" value="1"/>
</dbReference>
<dbReference type="InterPro" id="IPR045076">
    <property type="entry name" value="MutS"/>
</dbReference>
<keyword evidence="3" id="KW-0067">ATP-binding</keyword>
<comment type="similarity">
    <text evidence="1">Belongs to the DNA mismatch repair MutS family.</text>
</comment>
<dbReference type="PROSITE" id="PS00486">
    <property type="entry name" value="DNA_MISMATCH_REPAIR_2"/>
    <property type="match status" value="1"/>
</dbReference>
<dbReference type="GO" id="GO:0005524">
    <property type="term" value="F:ATP binding"/>
    <property type="evidence" value="ECO:0007669"/>
    <property type="project" value="UniProtKB-KW"/>
</dbReference>
<protein>
    <submittedName>
        <fullName evidence="7">MSH4 protein</fullName>
    </submittedName>
</protein>
<evidence type="ECO:0000313" key="7">
    <source>
        <dbReference type="EMBL" id="CAE7252301.1"/>
    </source>
</evidence>
<name>A0A812LYP6_9DINO</name>
<dbReference type="PANTHER" id="PTHR11361:SF21">
    <property type="entry name" value="MUTS PROTEIN HOMOLOG 4"/>
    <property type="match status" value="1"/>
</dbReference>
<dbReference type="PANTHER" id="PTHR11361">
    <property type="entry name" value="DNA MISMATCH REPAIR PROTEIN MUTS FAMILY MEMBER"/>
    <property type="match status" value="1"/>
</dbReference>
<proteinExistence type="inferred from homology"/>
<dbReference type="OrthoDB" id="295033at2759"/>
<gene>
    <name evidence="7" type="primary">MSH4</name>
    <name evidence="7" type="ORF">SNAT2548_LOCUS12574</name>
    <name evidence="6" type="ORF">SNAT2548_LOCUS7751</name>
</gene>
<dbReference type="GO" id="GO:0006298">
    <property type="term" value="P:mismatch repair"/>
    <property type="evidence" value="ECO:0007669"/>
    <property type="project" value="InterPro"/>
</dbReference>
<evidence type="ECO:0000256" key="3">
    <source>
        <dbReference type="ARBA" id="ARBA00022840"/>
    </source>
</evidence>
<dbReference type="AlphaFoldDB" id="A0A812LYP6"/>
<dbReference type="InterPro" id="IPR027417">
    <property type="entry name" value="P-loop_NTPase"/>
</dbReference>
<keyword evidence="8" id="KW-1185">Reference proteome</keyword>
<evidence type="ECO:0000313" key="6">
    <source>
        <dbReference type="EMBL" id="CAE7217672.1"/>
    </source>
</evidence>
<dbReference type="GO" id="GO:0030983">
    <property type="term" value="F:mismatched DNA binding"/>
    <property type="evidence" value="ECO:0007669"/>
    <property type="project" value="InterPro"/>
</dbReference>
<comment type="caution">
    <text evidence="7">The sequence shown here is derived from an EMBL/GenBank/DDBJ whole genome shotgun (WGS) entry which is preliminary data.</text>
</comment>
<evidence type="ECO:0000259" key="5">
    <source>
        <dbReference type="PROSITE" id="PS00486"/>
    </source>
</evidence>
<dbReference type="Proteomes" id="UP000604046">
    <property type="component" value="Unassembled WGS sequence"/>
</dbReference>
<evidence type="ECO:0000256" key="1">
    <source>
        <dbReference type="ARBA" id="ARBA00006271"/>
    </source>
</evidence>
<dbReference type="EMBL" id="CAJNDS010000556">
    <property type="protein sequence ID" value="CAE7217672.1"/>
    <property type="molecule type" value="Genomic_DNA"/>
</dbReference>
<keyword evidence="4" id="KW-0238">DNA-binding</keyword>
<dbReference type="Pfam" id="PF00488">
    <property type="entry name" value="MutS_V"/>
    <property type="match status" value="1"/>
</dbReference>
<dbReference type="GO" id="GO:0140664">
    <property type="term" value="F:ATP-dependent DNA damage sensor activity"/>
    <property type="evidence" value="ECO:0007669"/>
    <property type="project" value="InterPro"/>
</dbReference>
<dbReference type="SMART" id="SM00534">
    <property type="entry name" value="MUTSac"/>
    <property type="match status" value="1"/>
</dbReference>
<sequence length="244" mass="27320">MGTSDSIEANASSFLVEMRETSHLLKNLTSRSLVLVDELGRGTAHADGLAICRAVSERLLDLKVYTFFATHFFEICWGLAALNGFRSMHLEQIEDSKDGLQRTRFCVQHVASMKPPLLSGSWEALHEKAEEHYGLRAAEHLGLPQALQRLQRVNETMQKECTKTRVYTVSTCVEVLQLWVLETARHCCRDGGTDWGCCLGGCQTLVRRGEEMAVQVPCGVASKHLQSFARKLRENLLASRITSR</sequence>
<feature type="domain" description="DNA mismatch repair proteins mutS family" evidence="5">
    <location>
        <begin position="32"/>
        <end position="48"/>
    </location>
</feature>
<accession>A0A812LYP6</accession>